<keyword evidence="3 5" id="KW-1133">Transmembrane helix</keyword>
<dbReference type="EMBL" id="CP024201">
    <property type="protein sequence ID" value="ATQ41307.1"/>
    <property type="molecule type" value="Genomic_DNA"/>
</dbReference>
<feature type="transmembrane region" description="Helical" evidence="5">
    <location>
        <begin position="214"/>
        <end position="235"/>
    </location>
</feature>
<keyword evidence="4 5" id="KW-0472">Membrane</keyword>
<dbReference type="PANTHER" id="PTHR23508:SF10">
    <property type="entry name" value="CARBOXYLIC ACID TRANSPORTER PROTEIN HOMOLOG"/>
    <property type="match status" value="1"/>
</dbReference>
<evidence type="ECO:0000313" key="8">
    <source>
        <dbReference type="Proteomes" id="UP000228945"/>
    </source>
</evidence>
<keyword evidence="8" id="KW-1185">Reference proteome</keyword>
<evidence type="ECO:0000259" key="6">
    <source>
        <dbReference type="PROSITE" id="PS50850"/>
    </source>
</evidence>
<dbReference type="InterPro" id="IPR011701">
    <property type="entry name" value="MFS"/>
</dbReference>
<dbReference type="InterPro" id="IPR036259">
    <property type="entry name" value="MFS_trans_sf"/>
</dbReference>
<evidence type="ECO:0000256" key="2">
    <source>
        <dbReference type="ARBA" id="ARBA00022692"/>
    </source>
</evidence>
<evidence type="ECO:0000256" key="1">
    <source>
        <dbReference type="ARBA" id="ARBA00004141"/>
    </source>
</evidence>
<gene>
    <name evidence="7" type="ORF">CSW64_02200</name>
</gene>
<dbReference type="Proteomes" id="UP000228945">
    <property type="component" value="Chromosome"/>
</dbReference>
<feature type="transmembrane region" description="Helical" evidence="5">
    <location>
        <begin position="300"/>
        <end position="324"/>
    </location>
</feature>
<evidence type="ECO:0000256" key="4">
    <source>
        <dbReference type="ARBA" id="ARBA00023136"/>
    </source>
</evidence>
<feature type="transmembrane region" description="Helical" evidence="5">
    <location>
        <begin position="164"/>
        <end position="184"/>
    </location>
</feature>
<dbReference type="RefSeq" id="WP_099620564.1">
    <property type="nucleotide sequence ID" value="NZ_CP024201.1"/>
</dbReference>
<feature type="transmembrane region" description="Helical" evidence="5">
    <location>
        <begin position="46"/>
        <end position="64"/>
    </location>
</feature>
<dbReference type="GO" id="GO:0005886">
    <property type="term" value="C:plasma membrane"/>
    <property type="evidence" value="ECO:0007669"/>
    <property type="project" value="TreeGrafter"/>
</dbReference>
<dbReference type="PROSITE" id="PS50850">
    <property type="entry name" value="MFS"/>
    <property type="match status" value="1"/>
</dbReference>
<dbReference type="InterPro" id="IPR020846">
    <property type="entry name" value="MFS_dom"/>
</dbReference>
<name>A0A2D2ATL0_9CAUL</name>
<organism evidence="7 8">
    <name type="scientific">Caulobacter mirabilis</name>
    <dbReference type="NCBI Taxonomy" id="69666"/>
    <lineage>
        <taxon>Bacteria</taxon>
        <taxon>Pseudomonadati</taxon>
        <taxon>Pseudomonadota</taxon>
        <taxon>Alphaproteobacteria</taxon>
        <taxon>Caulobacterales</taxon>
        <taxon>Caulobacteraceae</taxon>
        <taxon>Caulobacter</taxon>
    </lineage>
</organism>
<feature type="transmembrane region" description="Helical" evidence="5">
    <location>
        <begin position="369"/>
        <end position="390"/>
    </location>
</feature>
<feature type="transmembrane region" description="Helical" evidence="5">
    <location>
        <begin position="101"/>
        <end position="121"/>
    </location>
</feature>
<evidence type="ECO:0000256" key="3">
    <source>
        <dbReference type="ARBA" id="ARBA00022989"/>
    </source>
</evidence>
<feature type="transmembrane region" description="Helical" evidence="5">
    <location>
        <begin position="336"/>
        <end position="357"/>
    </location>
</feature>
<feature type="transmembrane region" description="Helical" evidence="5">
    <location>
        <begin position="76"/>
        <end position="95"/>
    </location>
</feature>
<accession>A0A2D2ATL0</accession>
<dbReference type="SUPFAM" id="SSF103473">
    <property type="entry name" value="MFS general substrate transporter"/>
    <property type="match status" value="1"/>
</dbReference>
<proteinExistence type="predicted"/>
<feature type="transmembrane region" description="Helical" evidence="5">
    <location>
        <begin position="133"/>
        <end position="152"/>
    </location>
</feature>
<evidence type="ECO:0000313" key="7">
    <source>
        <dbReference type="EMBL" id="ATQ41307.1"/>
    </source>
</evidence>
<dbReference type="PANTHER" id="PTHR23508">
    <property type="entry name" value="CARBOXYLIC ACID TRANSPORTER PROTEIN HOMOLOG"/>
    <property type="match status" value="1"/>
</dbReference>
<feature type="transmembrane region" description="Helical" evidence="5">
    <location>
        <begin position="277"/>
        <end position="294"/>
    </location>
</feature>
<protein>
    <recommendedName>
        <fullName evidence="6">Major facilitator superfamily (MFS) profile domain-containing protein</fullName>
    </recommendedName>
</protein>
<dbReference type="KEGG" id="cmb:CSW64_02200"/>
<dbReference type="PROSITE" id="PS00217">
    <property type="entry name" value="SUGAR_TRANSPORT_2"/>
    <property type="match status" value="1"/>
</dbReference>
<evidence type="ECO:0000256" key="5">
    <source>
        <dbReference type="SAM" id="Phobius"/>
    </source>
</evidence>
<dbReference type="Gene3D" id="1.20.1250.20">
    <property type="entry name" value="MFS general substrate transporter like domains"/>
    <property type="match status" value="2"/>
</dbReference>
<reference evidence="7 8" key="1">
    <citation type="submission" date="2017-10" db="EMBL/GenBank/DDBJ databases">
        <title>Genome sequence of Caulobacter mirabilis FWC38.</title>
        <authorList>
            <person name="Fiebig A."/>
            <person name="Crosson S."/>
        </authorList>
    </citation>
    <scope>NUCLEOTIDE SEQUENCE [LARGE SCALE GENOMIC DNA]</scope>
    <source>
        <strain evidence="7 8">FWC 38</strain>
    </source>
</reference>
<sequence length="395" mass="39828">MVRAGGGVFAIVLCLLAAALEGFDIASMGVAAPKMVPALGLSKPEAGMAFSASLLGLLIGAAACGTMADRWGRKPVLLAAVIVYGLFSLATAFVADYDLLLAVRFVTGLGLGGAMPMLIAIASELAPERRRTAVVSAVTAGMPIGGALVGLLARTDLALADWRLIFIVGGIAPLIMAVVLWLWLPETRRADAAPAPKGAGLAALFGRDRLATTLSLWISYAAIALVLHLFLNWLPILIVDRGFEAKAAAGVSTLFNLGGAAGGLLAGLVIDRFGARWPLALLFALLIGALFALASPTAGIAATSVLAFAVGFLIMAGQFGLYGLGPSYYAPAVRGTGVGAAIAAGRFGSAVGPFAAGELLGAGASGSQVVWFTVPVVLLCAAAAMTLTVAGKRAA</sequence>
<feature type="domain" description="Major facilitator superfamily (MFS) profile" evidence="6">
    <location>
        <begin position="10"/>
        <end position="393"/>
    </location>
</feature>
<dbReference type="GO" id="GO:0046943">
    <property type="term" value="F:carboxylic acid transmembrane transporter activity"/>
    <property type="evidence" value="ECO:0007669"/>
    <property type="project" value="TreeGrafter"/>
</dbReference>
<dbReference type="InterPro" id="IPR005829">
    <property type="entry name" value="Sugar_transporter_CS"/>
</dbReference>
<feature type="transmembrane region" description="Helical" evidence="5">
    <location>
        <begin position="247"/>
        <end position="270"/>
    </location>
</feature>
<dbReference type="Pfam" id="PF07690">
    <property type="entry name" value="MFS_1"/>
    <property type="match status" value="1"/>
</dbReference>
<comment type="subcellular location">
    <subcellularLocation>
        <location evidence="1">Membrane</location>
        <topology evidence="1">Multi-pass membrane protein</topology>
    </subcellularLocation>
</comment>
<keyword evidence="2 5" id="KW-0812">Transmembrane</keyword>
<dbReference type="AlphaFoldDB" id="A0A2D2ATL0"/>